<dbReference type="GO" id="GO:0032259">
    <property type="term" value="P:methylation"/>
    <property type="evidence" value="ECO:0007669"/>
    <property type="project" value="UniProtKB-KW"/>
</dbReference>
<keyword evidence="2" id="KW-0489">Methyltransferase</keyword>
<dbReference type="InterPro" id="IPR029063">
    <property type="entry name" value="SAM-dependent_MTases_sf"/>
</dbReference>
<comment type="caution">
    <text evidence="2">The sequence shown here is derived from an EMBL/GenBank/DDBJ whole genome shotgun (WGS) entry which is preliminary data.</text>
</comment>
<dbReference type="PANTHER" id="PTHR34203:SF15">
    <property type="entry name" value="SLL1173 PROTEIN"/>
    <property type="match status" value="1"/>
</dbReference>
<name>A0A5R9HAD2_9BACT</name>
<accession>A0A5R9HAD2</accession>
<dbReference type="Proteomes" id="UP000308001">
    <property type="component" value="Unassembled WGS sequence"/>
</dbReference>
<dbReference type="Gene3D" id="3.40.50.150">
    <property type="entry name" value="Vaccinia Virus protein VP39"/>
    <property type="match status" value="1"/>
</dbReference>
<dbReference type="NCBIfam" id="TIGR01444">
    <property type="entry name" value="fkbM_fam"/>
    <property type="match status" value="1"/>
</dbReference>
<organism evidence="2 3">
    <name type="scientific">Aliarcobacter thereius</name>
    <dbReference type="NCBI Taxonomy" id="544718"/>
    <lineage>
        <taxon>Bacteria</taxon>
        <taxon>Pseudomonadati</taxon>
        <taxon>Campylobacterota</taxon>
        <taxon>Epsilonproteobacteria</taxon>
        <taxon>Campylobacterales</taxon>
        <taxon>Arcobacteraceae</taxon>
        <taxon>Aliarcobacter</taxon>
    </lineage>
</organism>
<reference evidence="2 3" key="1">
    <citation type="submission" date="2019-05" db="EMBL/GenBank/DDBJ databases">
        <title>Arcobacter cibarius and Arcobacter thereius providing challenges in identification an antibiotic susceptibility and Quinolone resistance.</title>
        <authorList>
            <person name="Busch A."/>
            <person name="Hanel I."/>
            <person name="Hotzel H."/>
            <person name="Tomaso H."/>
        </authorList>
    </citation>
    <scope>NUCLEOTIDE SEQUENCE [LARGE SCALE GENOMIC DNA]</scope>
    <source>
        <strain evidence="2 3">17CS1191_2</strain>
    </source>
</reference>
<feature type="domain" description="Methyltransferase FkbM" evidence="1">
    <location>
        <begin position="10"/>
        <end position="136"/>
    </location>
</feature>
<dbReference type="SUPFAM" id="SSF53335">
    <property type="entry name" value="S-adenosyl-L-methionine-dependent methyltransferases"/>
    <property type="match status" value="1"/>
</dbReference>
<dbReference type="AlphaFoldDB" id="A0A5R9HAD2"/>
<dbReference type="InterPro" id="IPR006342">
    <property type="entry name" value="FkbM_mtfrase"/>
</dbReference>
<dbReference type="PANTHER" id="PTHR34203">
    <property type="entry name" value="METHYLTRANSFERASE, FKBM FAMILY PROTEIN"/>
    <property type="match status" value="1"/>
</dbReference>
<dbReference type="EMBL" id="VBUF01000004">
    <property type="protein sequence ID" value="TLS71579.1"/>
    <property type="molecule type" value="Genomic_DNA"/>
</dbReference>
<evidence type="ECO:0000259" key="1">
    <source>
        <dbReference type="Pfam" id="PF05050"/>
    </source>
</evidence>
<dbReference type="InterPro" id="IPR052514">
    <property type="entry name" value="SAM-dependent_MTase"/>
</dbReference>
<keyword evidence="2" id="KW-0808">Transferase</keyword>
<evidence type="ECO:0000313" key="2">
    <source>
        <dbReference type="EMBL" id="TLS71579.1"/>
    </source>
</evidence>
<sequence>MSYLFIALIFIIKVLTRKEILVFEVNPKTIDFLKINIKLNDVLEIVNTNYLGIGLGDSDGEFTINEPSQKIGGTRLVPKANKEIKTISNKSIVKVNSLDSLNLDIAPNFIKIDVEGMELLVLKGIHKTIHKYKPNIFV</sequence>
<gene>
    <name evidence="2" type="ORF">FE246_08175</name>
</gene>
<protein>
    <submittedName>
        <fullName evidence="2">FkbM family methyltransferase</fullName>
    </submittedName>
</protein>
<dbReference type="Pfam" id="PF05050">
    <property type="entry name" value="Methyltransf_21"/>
    <property type="match status" value="1"/>
</dbReference>
<dbReference type="GO" id="GO:0008168">
    <property type="term" value="F:methyltransferase activity"/>
    <property type="evidence" value="ECO:0007669"/>
    <property type="project" value="UniProtKB-KW"/>
</dbReference>
<evidence type="ECO:0000313" key="3">
    <source>
        <dbReference type="Proteomes" id="UP000308001"/>
    </source>
</evidence>
<proteinExistence type="predicted"/>